<reference evidence="1 2" key="1">
    <citation type="submission" date="2024-07" db="EMBL/GenBank/DDBJ databases">
        <title>Genomic Encyclopedia of Type Strains, Phase V (KMG-V): Genome sequencing to study the core and pangenomes of soil and plant-associated prokaryotes.</title>
        <authorList>
            <person name="Whitman W."/>
        </authorList>
    </citation>
    <scope>NUCLEOTIDE SEQUENCE [LARGE SCALE GENOMIC DNA]</scope>
    <source>
        <strain evidence="1 2">USDA 222</strain>
    </source>
</reference>
<gene>
    <name evidence="1" type="ORF">ABH992_001019</name>
</gene>
<keyword evidence="2" id="KW-1185">Reference proteome</keyword>
<dbReference type="Proteomes" id="UP001565474">
    <property type="component" value="Unassembled WGS sequence"/>
</dbReference>
<evidence type="ECO:0008006" key="3">
    <source>
        <dbReference type="Google" id="ProtNLM"/>
    </source>
</evidence>
<dbReference type="EMBL" id="JBGBZN010000002">
    <property type="protein sequence ID" value="MEY9468620.1"/>
    <property type="molecule type" value="Genomic_DNA"/>
</dbReference>
<protein>
    <recommendedName>
        <fullName evidence="3">Transposase</fullName>
    </recommendedName>
</protein>
<proteinExistence type="predicted"/>
<sequence>MIARLFKLQTLPYSEHTGDTATLYLRYWI</sequence>
<evidence type="ECO:0000313" key="2">
    <source>
        <dbReference type="Proteomes" id="UP001565474"/>
    </source>
</evidence>
<organism evidence="1 2">
    <name type="scientific">Bradyrhizobium yuanmingense</name>
    <dbReference type="NCBI Taxonomy" id="108015"/>
    <lineage>
        <taxon>Bacteria</taxon>
        <taxon>Pseudomonadati</taxon>
        <taxon>Pseudomonadota</taxon>
        <taxon>Alphaproteobacteria</taxon>
        <taxon>Hyphomicrobiales</taxon>
        <taxon>Nitrobacteraceae</taxon>
        <taxon>Bradyrhizobium</taxon>
    </lineage>
</organism>
<evidence type="ECO:0000313" key="1">
    <source>
        <dbReference type="EMBL" id="MEY9468620.1"/>
    </source>
</evidence>
<name>A0ABV4GC48_9BRAD</name>
<comment type="caution">
    <text evidence="1">The sequence shown here is derived from an EMBL/GenBank/DDBJ whole genome shotgun (WGS) entry which is preliminary data.</text>
</comment>
<accession>A0ABV4GC48</accession>